<dbReference type="PROSITE" id="PS50850">
    <property type="entry name" value="MFS"/>
    <property type="match status" value="1"/>
</dbReference>
<dbReference type="AlphaFoldDB" id="A0A1F5L2Y0"/>
<dbReference type="GO" id="GO:0005886">
    <property type="term" value="C:plasma membrane"/>
    <property type="evidence" value="ECO:0007669"/>
    <property type="project" value="TreeGrafter"/>
</dbReference>
<comment type="caution">
    <text evidence="8">The sequence shown here is derived from an EMBL/GenBank/DDBJ whole genome shotgun (WGS) entry which is preliminary data.</text>
</comment>
<feature type="compositionally biased region" description="Polar residues" evidence="5">
    <location>
        <begin position="1"/>
        <end position="10"/>
    </location>
</feature>
<dbReference type="GeneID" id="34581828"/>
<sequence length="520" mass="57538">MTSLELQPSSSRRDGRDEVEDASCGKTDIDLVESAGHDRAATYGESVAARLPKAHRDYLMERHGTLDLDPIPGMGAADPYNWPEWKKMMNLILVAFHACMGTFTAAAIIPAYSTIAEELGIGLQNASYLTSLQIAILGGAPLFWKPLSNRFGRRPIFLLSLVCSLVCNIGCAKSTTYASLAACRALVAFFISPASAIGSAVVMETTFKKDRARYMGVWTLMITLGVPIGPFIFGFVTYRAGYHWIYWILAMINGGQFILYLFFGPETRYLGSGVDSEKSAMKVEYLSLRRIDPTPFTWYEFARPLTMARHPSILIPTCAYAMVFLFGSILTTVEVPQLLQEKFELNAEQLGLQFLGVIIGSVIGEQMGGVLSDFWMSRRARRIDRKAEPEFRLWLSYFGFALTIIGLIVFLVCTQEAKTGHWSVTPIIGTAISAVGNQLVTTVMVTYAIDCFPQEAASIGVFVTFVRQIWGFLGPFWFSPMFETVGIAPSAGIGAAMIVVVSVIPTIFLHWRGRVWRSDE</sequence>
<keyword evidence="9" id="KW-1185">Reference proteome</keyword>
<evidence type="ECO:0000313" key="9">
    <source>
        <dbReference type="Proteomes" id="UP000177622"/>
    </source>
</evidence>
<gene>
    <name evidence="8" type="ORF">PENARI_c041G00263</name>
</gene>
<proteinExistence type="predicted"/>
<protein>
    <recommendedName>
        <fullName evidence="7">Major facilitator superfamily (MFS) profile domain-containing protein</fullName>
    </recommendedName>
</protein>
<evidence type="ECO:0000256" key="2">
    <source>
        <dbReference type="ARBA" id="ARBA00022692"/>
    </source>
</evidence>
<feature type="domain" description="Major facilitator superfamily (MFS) profile" evidence="7">
    <location>
        <begin position="90"/>
        <end position="514"/>
    </location>
</feature>
<feature type="transmembrane region" description="Helical" evidence="6">
    <location>
        <begin position="244"/>
        <end position="263"/>
    </location>
</feature>
<reference evidence="8 9" key="1">
    <citation type="journal article" date="2016" name="Sci. Rep.">
        <title>Penicillium arizonense, a new, genome sequenced fungal species, reveals a high chemical diversity in secreted metabolites.</title>
        <authorList>
            <person name="Grijseels S."/>
            <person name="Nielsen J.C."/>
            <person name="Randelovic M."/>
            <person name="Nielsen J."/>
            <person name="Nielsen K.F."/>
            <person name="Workman M."/>
            <person name="Frisvad J.C."/>
        </authorList>
    </citation>
    <scope>NUCLEOTIDE SEQUENCE [LARGE SCALE GENOMIC DNA]</scope>
    <source>
        <strain evidence="8 9">CBS 141311</strain>
    </source>
</reference>
<feature type="transmembrane region" description="Helical" evidence="6">
    <location>
        <begin position="313"/>
        <end position="330"/>
    </location>
</feature>
<dbReference type="InterPro" id="IPR036259">
    <property type="entry name" value="MFS_trans_sf"/>
</dbReference>
<dbReference type="PANTHER" id="PTHR23502">
    <property type="entry name" value="MAJOR FACILITATOR SUPERFAMILY"/>
    <property type="match status" value="1"/>
</dbReference>
<dbReference type="OrthoDB" id="2585655at2759"/>
<dbReference type="PANTHER" id="PTHR23502:SF2">
    <property type="entry name" value="TRANSPORTER, PUTATIVE (AFU_ORTHOLOGUE AFUA_2G08910)-RELATED"/>
    <property type="match status" value="1"/>
</dbReference>
<dbReference type="STRING" id="1835702.A0A1F5L2Y0"/>
<feature type="transmembrane region" description="Helical" evidence="6">
    <location>
        <begin position="185"/>
        <end position="203"/>
    </location>
</feature>
<feature type="transmembrane region" description="Helical" evidence="6">
    <location>
        <begin position="156"/>
        <end position="179"/>
    </location>
</feature>
<feature type="region of interest" description="Disordered" evidence="5">
    <location>
        <begin position="1"/>
        <end position="23"/>
    </location>
</feature>
<dbReference type="GO" id="GO:0022857">
    <property type="term" value="F:transmembrane transporter activity"/>
    <property type="evidence" value="ECO:0007669"/>
    <property type="project" value="InterPro"/>
</dbReference>
<comment type="subcellular location">
    <subcellularLocation>
        <location evidence="1">Membrane</location>
        <topology evidence="1">Multi-pass membrane protein</topology>
    </subcellularLocation>
</comment>
<name>A0A1F5L2Y0_PENAI</name>
<dbReference type="Gene3D" id="1.20.1250.20">
    <property type="entry name" value="MFS general substrate transporter like domains"/>
    <property type="match status" value="1"/>
</dbReference>
<dbReference type="Proteomes" id="UP000177622">
    <property type="component" value="Unassembled WGS sequence"/>
</dbReference>
<dbReference type="Pfam" id="PF07690">
    <property type="entry name" value="MFS_1"/>
    <property type="match status" value="1"/>
</dbReference>
<organism evidence="8 9">
    <name type="scientific">Penicillium arizonense</name>
    <dbReference type="NCBI Taxonomy" id="1835702"/>
    <lineage>
        <taxon>Eukaryota</taxon>
        <taxon>Fungi</taxon>
        <taxon>Dikarya</taxon>
        <taxon>Ascomycota</taxon>
        <taxon>Pezizomycotina</taxon>
        <taxon>Eurotiomycetes</taxon>
        <taxon>Eurotiomycetidae</taxon>
        <taxon>Eurotiales</taxon>
        <taxon>Aspergillaceae</taxon>
        <taxon>Penicillium</taxon>
    </lineage>
</organism>
<feature type="transmembrane region" description="Helical" evidence="6">
    <location>
        <begin position="393"/>
        <end position="412"/>
    </location>
</feature>
<feature type="transmembrane region" description="Helical" evidence="6">
    <location>
        <begin position="125"/>
        <end position="144"/>
    </location>
</feature>
<keyword evidence="4 6" id="KW-0472">Membrane</keyword>
<feature type="transmembrane region" description="Helical" evidence="6">
    <location>
        <begin position="490"/>
        <end position="511"/>
    </location>
</feature>
<evidence type="ECO:0000256" key="6">
    <source>
        <dbReference type="SAM" id="Phobius"/>
    </source>
</evidence>
<keyword evidence="2 6" id="KW-0812">Transmembrane</keyword>
<dbReference type="InterPro" id="IPR011701">
    <property type="entry name" value="MFS"/>
</dbReference>
<dbReference type="FunFam" id="1.20.1250.20:FF:000318">
    <property type="entry name" value="MFS multidrug transporter, putative"/>
    <property type="match status" value="1"/>
</dbReference>
<dbReference type="EMBL" id="LXJU01000041">
    <property type="protein sequence ID" value="OGE47545.1"/>
    <property type="molecule type" value="Genomic_DNA"/>
</dbReference>
<feature type="transmembrane region" description="Helical" evidence="6">
    <location>
        <begin position="350"/>
        <end position="372"/>
    </location>
</feature>
<evidence type="ECO:0000259" key="7">
    <source>
        <dbReference type="PROSITE" id="PS50850"/>
    </source>
</evidence>
<accession>A0A1F5L2Y0</accession>
<dbReference type="SUPFAM" id="SSF103473">
    <property type="entry name" value="MFS general substrate transporter"/>
    <property type="match status" value="1"/>
</dbReference>
<dbReference type="InterPro" id="IPR020846">
    <property type="entry name" value="MFS_dom"/>
</dbReference>
<feature type="transmembrane region" description="Helical" evidence="6">
    <location>
        <begin position="456"/>
        <end position="478"/>
    </location>
</feature>
<evidence type="ECO:0000256" key="5">
    <source>
        <dbReference type="SAM" id="MobiDB-lite"/>
    </source>
</evidence>
<feature type="transmembrane region" description="Helical" evidence="6">
    <location>
        <begin position="424"/>
        <end position="449"/>
    </location>
</feature>
<keyword evidence="3 6" id="KW-1133">Transmembrane helix</keyword>
<feature type="transmembrane region" description="Helical" evidence="6">
    <location>
        <begin position="91"/>
        <end position="113"/>
    </location>
</feature>
<feature type="transmembrane region" description="Helical" evidence="6">
    <location>
        <begin position="215"/>
        <end position="238"/>
    </location>
</feature>
<evidence type="ECO:0000256" key="1">
    <source>
        <dbReference type="ARBA" id="ARBA00004141"/>
    </source>
</evidence>
<evidence type="ECO:0000256" key="3">
    <source>
        <dbReference type="ARBA" id="ARBA00022989"/>
    </source>
</evidence>
<evidence type="ECO:0000313" key="8">
    <source>
        <dbReference type="EMBL" id="OGE47545.1"/>
    </source>
</evidence>
<evidence type="ECO:0000256" key="4">
    <source>
        <dbReference type="ARBA" id="ARBA00023136"/>
    </source>
</evidence>
<dbReference type="RefSeq" id="XP_022483004.1">
    <property type="nucleotide sequence ID" value="XM_022637094.1"/>
</dbReference>